<dbReference type="AlphaFoldDB" id="A0A023D4Y0"/>
<keyword evidence="2" id="KW-1185">Reference proteome</keyword>
<dbReference type="EMBL" id="BAND01000038">
    <property type="protein sequence ID" value="GAJ28845.1"/>
    <property type="molecule type" value="Genomic_DNA"/>
</dbReference>
<dbReference type="RefSeq" id="WP_042057871.1">
    <property type="nucleotide sequence ID" value="NZ_BAND01000038.1"/>
</dbReference>
<protein>
    <submittedName>
        <fullName evidence="1">Uncharacterized protein</fullName>
    </submittedName>
</protein>
<reference evidence="1 2" key="2">
    <citation type="journal article" date="2014" name="FEMS Microbiol. Lett.">
        <title>Draft genomic DNA sequence of the facultatively methylotrophic bacterium Acidomonas methanolica type strain MB58.</title>
        <authorList>
            <person name="Higashiura N."/>
            <person name="Hadano H."/>
            <person name="Hirakawa H."/>
            <person name="Matsutani M."/>
            <person name="Takabe S."/>
            <person name="Matsushita K."/>
            <person name="Azuma Y."/>
        </authorList>
    </citation>
    <scope>NUCLEOTIDE SEQUENCE [LARGE SCALE GENOMIC DNA]</scope>
    <source>
        <strain evidence="1 2">MB58</strain>
    </source>
</reference>
<organism evidence="1 2">
    <name type="scientific">Acidomonas methanolica NBRC 104435</name>
    <dbReference type="NCBI Taxonomy" id="1231351"/>
    <lineage>
        <taxon>Bacteria</taxon>
        <taxon>Pseudomonadati</taxon>
        <taxon>Pseudomonadota</taxon>
        <taxon>Alphaproteobacteria</taxon>
        <taxon>Acetobacterales</taxon>
        <taxon>Acetobacteraceae</taxon>
        <taxon>Acidomonas</taxon>
    </lineage>
</organism>
<evidence type="ECO:0000313" key="1">
    <source>
        <dbReference type="EMBL" id="GAJ28845.1"/>
    </source>
</evidence>
<name>A0A023D4Y0_ACIMT</name>
<accession>A0A023D4Y0</accession>
<dbReference type="OrthoDB" id="7223136at2"/>
<comment type="caution">
    <text evidence="1">The sequence shown here is derived from an EMBL/GenBank/DDBJ whole genome shotgun (WGS) entry which is preliminary data.</text>
</comment>
<evidence type="ECO:0000313" key="2">
    <source>
        <dbReference type="Proteomes" id="UP000019760"/>
    </source>
</evidence>
<dbReference type="Proteomes" id="UP000019760">
    <property type="component" value="Unassembled WGS sequence"/>
</dbReference>
<reference evidence="2" key="1">
    <citation type="journal article" date="2014" name="FEMS Microbiol. Lett.">
        <title>Draft Genomic DNA Sequence of the Facultatively Methylotrophic Bacterium Acidomonas methanolica type strain MB58.</title>
        <authorList>
            <person name="Higashiura N."/>
            <person name="Hadano H."/>
            <person name="Hirakawa H."/>
            <person name="Matsutani M."/>
            <person name="Takabe S."/>
            <person name="Matsushita K."/>
            <person name="Azuma Y."/>
        </authorList>
    </citation>
    <scope>NUCLEOTIDE SEQUENCE [LARGE SCALE GENOMIC DNA]</scope>
    <source>
        <strain evidence="2">MB58</strain>
    </source>
</reference>
<proteinExistence type="predicted"/>
<gene>
    <name evidence="1" type="ORF">Amme_038_094</name>
</gene>
<sequence length="153" mass="16455">MRKETLLVICFLTLVLGTVAVIWSYALPAFKPLNLGHAKSAVVSVGAARQERALNPGELASLNQWIETHRRGWGPLAKTAPSSGDAVVSVVTDQGASYRLILFTGLSGADWDNTVIVQAGPDAPFRVHDFKSSVFAPLRQIAEQGTYQRSAPP</sequence>